<evidence type="ECO:0000259" key="7">
    <source>
        <dbReference type="Pfam" id="PF23405"/>
    </source>
</evidence>
<evidence type="ECO:0000256" key="1">
    <source>
        <dbReference type="ARBA" id="ARBA00022618"/>
    </source>
</evidence>
<accession>A0ABM1EHW5</accession>
<keyword evidence="8" id="KW-1185">Reference proteome</keyword>
<protein>
    <submittedName>
        <fullName evidence="9">Anaphase-promoting complex subunit 4-like</fullName>
    </submittedName>
</protein>
<keyword evidence="3" id="KW-0833">Ubl conjugation pathway</keyword>
<feature type="compositionally biased region" description="Acidic residues" evidence="5">
    <location>
        <begin position="364"/>
        <end position="381"/>
    </location>
</feature>
<dbReference type="InterPro" id="IPR056358">
    <property type="entry name" value="APC4_C"/>
</dbReference>
<reference evidence="9" key="1">
    <citation type="submission" date="2025-08" db="UniProtKB">
        <authorList>
            <consortium name="RefSeq"/>
        </authorList>
    </citation>
    <scope>IDENTIFICATION</scope>
</reference>
<organism evidence="8 9">
    <name type="scientific">Priapulus caudatus</name>
    <name type="common">Priapulid worm</name>
    <dbReference type="NCBI Taxonomy" id="37621"/>
    <lineage>
        <taxon>Eukaryota</taxon>
        <taxon>Metazoa</taxon>
        <taxon>Ecdysozoa</taxon>
        <taxon>Scalidophora</taxon>
        <taxon>Priapulida</taxon>
        <taxon>Priapulimorpha</taxon>
        <taxon>Priapulimorphida</taxon>
        <taxon>Priapulidae</taxon>
        <taxon>Priapulus</taxon>
    </lineage>
</organism>
<keyword evidence="6" id="KW-1133">Transmembrane helix</keyword>
<name>A0ABM1EHW5_PRICU</name>
<dbReference type="Proteomes" id="UP000695022">
    <property type="component" value="Unplaced"/>
</dbReference>
<feature type="compositionally biased region" description="Basic and acidic residues" evidence="5">
    <location>
        <begin position="394"/>
        <end position="403"/>
    </location>
</feature>
<evidence type="ECO:0000256" key="6">
    <source>
        <dbReference type="SAM" id="Phobius"/>
    </source>
</evidence>
<evidence type="ECO:0000256" key="3">
    <source>
        <dbReference type="ARBA" id="ARBA00022786"/>
    </source>
</evidence>
<feature type="region of interest" description="Disordered" evidence="5">
    <location>
        <begin position="364"/>
        <end position="403"/>
    </location>
</feature>
<evidence type="ECO:0000256" key="4">
    <source>
        <dbReference type="ARBA" id="ARBA00023306"/>
    </source>
</evidence>
<evidence type="ECO:0000313" key="8">
    <source>
        <dbReference type="Proteomes" id="UP000695022"/>
    </source>
</evidence>
<evidence type="ECO:0000313" key="9">
    <source>
        <dbReference type="RefSeq" id="XP_014671786.1"/>
    </source>
</evidence>
<keyword evidence="4" id="KW-0131">Cell cycle</keyword>
<sequence>MHFAARTCRFKDLSTRLRFLCCRERIGSILYLLFYVAVILRLSDETPMAEINKVTQQDLAFVAEFLKESFTEEQSVPPQVKTEVSSDQAKPSFHLERVGQYLKDEPLHFPPDTSTNPWEQVLSENANLRDHKSHFPHDTKKSLIQQYSELKRILDDVFDQPAFVIGKTFSVSASRLLFRSTDANSNLLGRVTQLNSAGSSLLTTFMLKQSSCATKALHMLKQTTGDPSSLSVMVVHFGPIRSQDDSVTSPAPAMASELHVVKDVRYYDEDTMSVLLHQETADAVPILAQVPLCELKSWSSVGGAADLTQCLQTLVPVDGSHLLNPTNCRCLENMKAAALAVSGTRKVACVLFMSRKRVRLFEMDVEDEEEDEEEEESLDMADESKIDISGTKSPSDDDKENVS</sequence>
<dbReference type="PANTHER" id="PTHR13260">
    <property type="entry name" value="ANAPHASE PROMOTING COMPLEX SUBUNIT 4 APC4"/>
    <property type="match status" value="1"/>
</dbReference>
<dbReference type="RefSeq" id="XP_014671786.1">
    <property type="nucleotide sequence ID" value="XM_014816300.1"/>
</dbReference>
<feature type="transmembrane region" description="Helical" evidence="6">
    <location>
        <begin position="26"/>
        <end position="43"/>
    </location>
</feature>
<keyword evidence="6" id="KW-0472">Membrane</keyword>
<evidence type="ECO:0000256" key="2">
    <source>
        <dbReference type="ARBA" id="ARBA00022776"/>
    </source>
</evidence>
<evidence type="ECO:0000256" key="5">
    <source>
        <dbReference type="SAM" id="MobiDB-lite"/>
    </source>
</evidence>
<keyword evidence="1" id="KW-0132">Cell division</keyword>
<gene>
    <name evidence="9" type="primary">LOC106812423</name>
</gene>
<proteinExistence type="predicted"/>
<dbReference type="GeneID" id="106812423"/>
<keyword evidence="6" id="KW-0812">Transmembrane</keyword>
<dbReference type="InterPro" id="IPR024789">
    <property type="entry name" value="APC4"/>
</dbReference>
<dbReference type="Pfam" id="PF23405">
    <property type="entry name" value="WD40_APC4_C-half"/>
    <property type="match status" value="1"/>
</dbReference>
<keyword evidence="2" id="KW-0498">Mitosis</keyword>
<feature type="domain" description="Anaphase-promoting complex subunit 4 C-terminal half WD40" evidence="7">
    <location>
        <begin position="206"/>
        <end position="362"/>
    </location>
</feature>
<dbReference type="PANTHER" id="PTHR13260:SF0">
    <property type="entry name" value="ANAPHASE-PROMOTING COMPLEX SUBUNIT 4"/>
    <property type="match status" value="1"/>
</dbReference>